<proteinExistence type="predicted"/>
<organism evidence="1">
    <name type="scientific">Magallana gigas</name>
    <name type="common">Pacific oyster</name>
    <name type="synonym">Crassostrea gigas</name>
    <dbReference type="NCBI Taxonomy" id="29159"/>
    <lineage>
        <taxon>Eukaryota</taxon>
        <taxon>Metazoa</taxon>
        <taxon>Spiralia</taxon>
        <taxon>Lophotrochozoa</taxon>
        <taxon>Mollusca</taxon>
        <taxon>Bivalvia</taxon>
        <taxon>Autobranchia</taxon>
        <taxon>Pteriomorphia</taxon>
        <taxon>Ostreida</taxon>
        <taxon>Ostreoidea</taxon>
        <taxon>Ostreidae</taxon>
        <taxon>Magallana</taxon>
    </lineage>
</organism>
<dbReference type="HOGENOM" id="CLU_1086843_0_0_1"/>
<name>K1RKJ4_MAGGI</name>
<protein>
    <submittedName>
        <fullName evidence="1">Uncharacterized protein</fullName>
    </submittedName>
</protein>
<evidence type="ECO:0000313" key="1">
    <source>
        <dbReference type="EMBL" id="EKC34836.1"/>
    </source>
</evidence>
<accession>K1RKJ4</accession>
<dbReference type="EMBL" id="JH816939">
    <property type="protein sequence ID" value="EKC34836.1"/>
    <property type="molecule type" value="Genomic_DNA"/>
</dbReference>
<dbReference type="AlphaFoldDB" id="K1RKJ4"/>
<sequence length="256" mass="29125">MKNHIRCYAALVNFYKALKDYVQEEMWRSSSSTQSDVPEVTYTELCSKFFEIFFLTPRRGEFRKSVMMIKDIPTSSNPDLRLTLSTSSPPSLFVVEVVQIKKSTLANSVPVDIHQALDNRVLGQHAGELLLDFQFSVFRDLEAVFGIICMQTSIVVVIGVVVFDDLKVDELWVTFGKGKDLRWIPINDIVRSLGPRSKGLSFFHAFTDRDTLIESAFVGTEFVVIMYVGSSTSNRVNDTRLDLFARKQRLYRAALV</sequence>
<dbReference type="InParanoid" id="K1RKJ4"/>
<reference evidence="1" key="1">
    <citation type="journal article" date="2012" name="Nature">
        <title>The oyster genome reveals stress adaptation and complexity of shell formation.</title>
        <authorList>
            <person name="Zhang G."/>
            <person name="Fang X."/>
            <person name="Guo X."/>
            <person name="Li L."/>
            <person name="Luo R."/>
            <person name="Xu F."/>
            <person name="Yang P."/>
            <person name="Zhang L."/>
            <person name="Wang X."/>
            <person name="Qi H."/>
            <person name="Xiong Z."/>
            <person name="Que H."/>
            <person name="Xie Y."/>
            <person name="Holland P.W."/>
            <person name="Paps J."/>
            <person name="Zhu Y."/>
            <person name="Wu F."/>
            <person name="Chen Y."/>
            <person name="Wang J."/>
            <person name="Peng C."/>
            <person name="Meng J."/>
            <person name="Yang L."/>
            <person name="Liu J."/>
            <person name="Wen B."/>
            <person name="Zhang N."/>
            <person name="Huang Z."/>
            <person name="Zhu Q."/>
            <person name="Feng Y."/>
            <person name="Mount A."/>
            <person name="Hedgecock D."/>
            <person name="Xu Z."/>
            <person name="Liu Y."/>
            <person name="Domazet-Loso T."/>
            <person name="Du Y."/>
            <person name="Sun X."/>
            <person name="Zhang S."/>
            <person name="Liu B."/>
            <person name="Cheng P."/>
            <person name="Jiang X."/>
            <person name="Li J."/>
            <person name="Fan D."/>
            <person name="Wang W."/>
            <person name="Fu W."/>
            <person name="Wang T."/>
            <person name="Wang B."/>
            <person name="Zhang J."/>
            <person name="Peng Z."/>
            <person name="Li Y."/>
            <person name="Li N."/>
            <person name="Wang J."/>
            <person name="Chen M."/>
            <person name="He Y."/>
            <person name="Tan F."/>
            <person name="Song X."/>
            <person name="Zheng Q."/>
            <person name="Huang R."/>
            <person name="Yang H."/>
            <person name="Du X."/>
            <person name="Chen L."/>
            <person name="Yang M."/>
            <person name="Gaffney P.M."/>
            <person name="Wang S."/>
            <person name="Luo L."/>
            <person name="She Z."/>
            <person name="Ming Y."/>
            <person name="Huang W."/>
            <person name="Zhang S."/>
            <person name="Huang B."/>
            <person name="Zhang Y."/>
            <person name="Qu T."/>
            <person name="Ni P."/>
            <person name="Miao G."/>
            <person name="Wang J."/>
            <person name="Wang Q."/>
            <person name="Steinberg C.E."/>
            <person name="Wang H."/>
            <person name="Li N."/>
            <person name="Qian L."/>
            <person name="Zhang G."/>
            <person name="Li Y."/>
            <person name="Yang H."/>
            <person name="Liu X."/>
            <person name="Wang J."/>
            <person name="Yin Y."/>
            <person name="Wang J."/>
        </authorList>
    </citation>
    <scope>NUCLEOTIDE SEQUENCE [LARGE SCALE GENOMIC DNA]</scope>
    <source>
        <strain evidence="1">05x7-T-G4-1.051#20</strain>
    </source>
</reference>
<gene>
    <name evidence="1" type="ORF">CGI_10010700</name>
</gene>